<dbReference type="PANTHER" id="PTHR45971:SF3">
    <property type="entry name" value="RUN DOMAIN BECLIN-1-INTERACTING AND CYSTEINE-RICH DOMAIN-CONTAINING PROTEIN"/>
    <property type="match status" value="1"/>
</dbReference>
<dbReference type="InterPro" id="IPR037213">
    <property type="entry name" value="Run_dom_sf"/>
</dbReference>
<keyword evidence="8" id="KW-1185">Reference proteome</keyword>
<feature type="compositionally biased region" description="Polar residues" evidence="5">
    <location>
        <begin position="440"/>
        <end position="465"/>
    </location>
</feature>
<keyword evidence="2" id="KW-0597">Phosphoprotein</keyword>
<protein>
    <submittedName>
        <fullName evidence="7">Rubicon autophagy regulator</fullName>
    </submittedName>
</protein>
<dbReference type="GO" id="GO:1901981">
    <property type="term" value="F:phosphatidylinositol phosphate binding"/>
    <property type="evidence" value="ECO:0007669"/>
    <property type="project" value="TreeGrafter"/>
</dbReference>
<dbReference type="GO" id="GO:1901097">
    <property type="term" value="P:negative regulation of autophagosome maturation"/>
    <property type="evidence" value="ECO:0007669"/>
    <property type="project" value="TreeGrafter"/>
</dbReference>
<reference evidence="8" key="2">
    <citation type="journal article" date="2007" name="PLoS Biol.">
        <title>Survey sequencing and comparative analysis of the elephant shark (Callorhinchus milii) genome.</title>
        <authorList>
            <person name="Venkatesh B."/>
            <person name="Kirkness E.F."/>
            <person name="Loh Y.H."/>
            <person name="Halpern A.L."/>
            <person name="Lee A.P."/>
            <person name="Johnson J."/>
            <person name="Dandona N."/>
            <person name="Viswanathan L.D."/>
            <person name="Tay A."/>
            <person name="Venter J.C."/>
            <person name="Strausberg R.L."/>
            <person name="Brenner S."/>
        </authorList>
    </citation>
    <scope>NUCLEOTIDE SEQUENCE [LARGE SCALE GENOMIC DNA]</scope>
</reference>
<reference evidence="7" key="4">
    <citation type="submission" date="2025-08" db="UniProtKB">
        <authorList>
            <consortium name="Ensembl"/>
        </authorList>
    </citation>
    <scope>IDENTIFICATION</scope>
</reference>
<dbReference type="GO" id="GO:0005769">
    <property type="term" value="C:early endosome"/>
    <property type="evidence" value="ECO:0007669"/>
    <property type="project" value="TreeGrafter"/>
</dbReference>
<proteinExistence type="predicted"/>
<evidence type="ECO:0000313" key="7">
    <source>
        <dbReference type="Ensembl" id="ENSCMIP00000020446.1"/>
    </source>
</evidence>
<organism evidence="7 8">
    <name type="scientific">Callorhinchus milii</name>
    <name type="common">Ghost shark</name>
    <dbReference type="NCBI Taxonomy" id="7868"/>
    <lineage>
        <taxon>Eukaryota</taxon>
        <taxon>Metazoa</taxon>
        <taxon>Chordata</taxon>
        <taxon>Craniata</taxon>
        <taxon>Vertebrata</taxon>
        <taxon>Chondrichthyes</taxon>
        <taxon>Holocephali</taxon>
        <taxon>Chimaeriformes</taxon>
        <taxon>Callorhinchidae</taxon>
        <taxon>Callorhinchus</taxon>
    </lineage>
</organism>
<dbReference type="InterPro" id="IPR025258">
    <property type="entry name" value="RH_dom"/>
</dbReference>
<feature type="compositionally biased region" description="Low complexity" evidence="5">
    <location>
        <begin position="260"/>
        <end position="272"/>
    </location>
</feature>
<feature type="domain" description="RUN" evidence="6">
    <location>
        <begin position="1"/>
        <end position="111"/>
    </location>
</feature>
<feature type="region of interest" description="Disordered" evidence="5">
    <location>
        <begin position="259"/>
        <end position="285"/>
    </location>
</feature>
<comment type="subcellular location">
    <subcellularLocation>
        <location evidence="1">Late endosome</location>
    </subcellularLocation>
</comment>
<feature type="region of interest" description="Disordered" evidence="5">
    <location>
        <begin position="217"/>
        <end position="243"/>
    </location>
</feature>
<dbReference type="InterPro" id="IPR052428">
    <property type="entry name" value="Autophagy_HostDef_Reg"/>
</dbReference>
<dbReference type="Pfam" id="PF02759">
    <property type="entry name" value="RUN"/>
    <property type="match status" value="1"/>
</dbReference>
<feature type="compositionally biased region" description="Acidic residues" evidence="5">
    <location>
        <begin position="230"/>
        <end position="243"/>
    </location>
</feature>
<dbReference type="SMART" id="SM00593">
    <property type="entry name" value="RUN"/>
    <property type="match status" value="1"/>
</dbReference>
<dbReference type="GO" id="GO:0045806">
    <property type="term" value="P:negative regulation of endocytosis"/>
    <property type="evidence" value="ECO:0007669"/>
    <property type="project" value="TreeGrafter"/>
</dbReference>
<evidence type="ECO:0000256" key="2">
    <source>
        <dbReference type="ARBA" id="ARBA00022553"/>
    </source>
</evidence>
<evidence type="ECO:0000256" key="3">
    <source>
        <dbReference type="ARBA" id="ARBA00022753"/>
    </source>
</evidence>
<dbReference type="PROSITE" id="PS50826">
    <property type="entry name" value="RUN"/>
    <property type="match status" value="1"/>
</dbReference>
<dbReference type="InterPro" id="IPR048569">
    <property type="entry name" value="RUBC_PIKBD"/>
</dbReference>
<evidence type="ECO:0000256" key="5">
    <source>
        <dbReference type="SAM" id="MobiDB-lite"/>
    </source>
</evidence>
<keyword evidence="3" id="KW-0967">Endosome</keyword>
<dbReference type="GO" id="GO:0006914">
    <property type="term" value="P:autophagy"/>
    <property type="evidence" value="ECO:0007669"/>
    <property type="project" value="UniProtKB-KW"/>
</dbReference>
<dbReference type="AlphaFoldDB" id="A0A4W3HVR6"/>
<reference evidence="8" key="3">
    <citation type="journal article" date="2014" name="Nature">
        <title>Elephant shark genome provides unique insights into gnathostome evolution.</title>
        <authorList>
            <consortium name="International Elephant Shark Genome Sequencing Consortium"/>
            <person name="Venkatesh B."/>
            <person name="Lee A.P."/>
            <person name="Ravi V."/>
            <person name="Maurya A.K."/>
            <person name="Lian M.M."/>
            <person name="Swann J.B."/>
            <person name="Ohta Y."/>
            <person name="Flajnik M.F."/>
            <person name="Sutoh Y."/>
            <person name="Kasahara M."/>
            <person name="Hoon S."/>
            <person name="Gangu V."/>
            <person name="Roy S.W."/>
            <person name="Irimia M."/>
            <person name="Korzh V."/>
            <person name="Kondrychyn I."/>
            <person name="Lim Z.W."/>
            <person name="Tay B.H."/>
            <person name="Tohari S."/>
            <person name="Kong K.W."/>
            <person name="Ho S."/>
            <person name="Lorente-Galdos B."/>
            <person name="Quilez J."/>
            <person name="Marques-Bonet T."/>
            <person name="Raney B.J."/>
            <person name="Ingham P.W."/>
            <person name="Tay A."/>
            <person name="Hillier L.W."/>
            <person name="Minx P."/>
            <person name="Boehm T."/>
            <person name="Wilson R.K."/>
            <person name="Brenner S."/>
            <person name="Warren W.C."/>
        </authorList>
    </citation>
    <scope>NUCLEOTIDE SEQUENCE [LARGE SCALE GENOMIC DNA]</scope>
</reference>
<dbReference type="SUPFAM" id="SSF140741">
    <property type="entry name" value="RUN domain-like"/>
    <property type="match status" value="1"/>
</dbReference>
<feature type="region of interest" description="Disordered" evidence="5">
    <location>
        <begin position="426"/>
        <end position="465"/>
    </location>
</feature>
<reference evidence="8" key="1">
    <citation type="journal article" date="2006" name="Science">
        <title>Ancient noncoding elements conserved in the human genome.</title>
        <authorList>
            <person name="Venkatesh B."/>
            <person name="Kirkness E.F."/>
            <person name="Loh Y.H."/>
            <person name="Halpern A.L."/>
            <person name="Lee A.P."/>
            <person name="Johnson J."/>
            <person name="Dandona N."/>
            <person name="Viswanathan L.D."/>
            <person name="Tay A."/>
            <person name="Venter J.C."/>
            <person name="Strausberg R.L."/>
            <person name="Brenner S."/>
        </authorList>
    </citation>
    <scope>NUCLEOTIDE SEQUENCE [LARGE SCALE GENOMIC DNA]</scope>
</reference>
<dbReference type="GeneTree" id="ENSGT00940000160658"/>
<dbReference type="InterPro" id="IPR004012">
    <property type="entry name" value="Run_dom"/>
</dbReference>
<dbReference type="Pfam" id="PF21054">
    <property type="entry name" value="RUBC_PIKBD"/>
    <property type="match status" value="1"/>
</dbReference>
<dbReference type="Gene3D" id="1.20.58.900">
    <property type="match status" value="1"/>
</dbReference>
<evidence type="ECO:0000256" key="4">
    <source>
        <dbReference type="ARBA" id="ARBA00023006"/>
    </source>
</evidence>
<dbReference type="Ensembl" id="ENSCMIT00000020820.1">
    <property type="protein sequence ID" value="ENSCMIP00000020446.1"/>
    <property type="gene ID" value="ENSCMIG00000009354.1"/>
</dbReference>
<dbReference type="GO" id="GO:0005770">
    <property type="term" value="C:late endosome"/>
    <property type="evidence" value="ECO:0007669"/>
    <property type="project" value="UniProtKB-SubCell"/>
</dbReference>
<accession>A0A4W3HVR6</accession>
<dbReference type="SMART" id="SM01175">
    <property type="entry name" value="DUF4206"/>
    <property type="match status" value="1"/>
</dbReference>
<dbReference type="Pfam" id="PF13901">
    <property type="entry name" value="RH_dom"/>
    <property type="match status" value="1"/>
</dbReference>
<sequence length="832" mass="93844">MYTTTFYSECCEAEKQFVFFFPQFMDLDEQSRSWSAPKSNSHKAECWLYHSLQLHCLSSQLKPLLSNYQHTRKFYKESAFLLSDAHVTAMFQCLEAVEQNNPKILAQIDASVFARRCSCSLTMMKSRSLTGLPAFKCVPPVEGVQRRHTASYTSLAYHSSNNASASFFNASHPQQEPKKRMSPILLDSQDVPVSNQVSVIPQFNIIPAIEPFSPVSETTVSTPISHSEDTWNEVQDEGSNEMDDGPEYLAIGNLGRRDCSSSQYSGTSSGSGCAKPPGKPTKQVPTISCSTTLLALPRRSSFSEAETLERHGSFKKSHVRSHSDTGLAAARTSRTGVKYISSSDGLFRRPSQGQSLISYLSEQDFGSCADLEKENAHFSISESLIAAIELMKCNLMKKQMEDDDEDSDKEIQELKQKIRIRRQQIRNKKFPPGIQDAESDTFTTTESGSPISSHGSAPLTDSGSTDGVDEFDKLLNGNCGSLCCSSFSFLHSNSAEAVAMGLLRQFEGMQLPAASELDWLVPEHDAPQKLLPIPDSFPVSPDDGEHADIYKLRIRVRGNLEWAPPRPQIIFNIHPSPKRKVVVAKQNYRCAGCGIRVEPDYIKRLRYCEYLGKYFCQCCHENAQAIVPSRIMRKWDFSKYYVSNFSKDLLSKIWNDPLFNVQDINSALYRKVKSLDQVRMLRIQLVHMKNLFKTCRLAKTLLDTFDTEPGHLTEDLHLYSLNDLTAVKKGELTGRLRELVKTGLAHVAKCVLCQAKGFICEFCSDDTDIIFPFELNKCKRCEECKACYHKSCFTSDQCPRCERLQARRELLARQNTELYFSDPEDAPRKQRL</sequence>
<name>A0A4W3HVR6_CALMI</name>
<keyword evidence="4" id="KW-0072">Autophagy</keyword>
<dbReference type="Proteomes" id="UP000314986">
    <property type="component" value="Unassembled WGS sequence"/>
</dbReference>
<evidence type="ECO:0000259" key="6">
    <source>
        <dbReference type="PROSITE" id="PS50826"/>
    </source>
</evidence>
<dbReference type="PANTHER" id="PTHR45971">
    <property type="entry name" value="PHOX (PX) DOMAIN-CONTAINING PROTEIN"/>
    <property type="match status" value="1"/>
</dbReference>
<reference evidence="7" key="5">
    <citation type="submission" date="2025-09" db="UniProtKB">
        <authorList>
            <consortium name="Ensembl"/>
        </authorList>
    </citation>
    <scope>IDENTIFICATION</scope>
</reference>
<evidence type="ECO:0000313" key="8">
    <source>
        <dbReference type="Proteomes" id="UP000314986"/>
    </source>
</evidence>
<evidence type="ECO:0000256" key="1">
    <source>
        <dbReference type="ARBA" id="ARBA00004603"/>
    </source>
</evidence>